<feature type="transmembrane region" description="Helical" evidence="5">
    <location>
        <begin position="74"/>
        <end position="94"/>
    </location>
</feature>
<comment type="subcellular location">
    <subcellularLocation>
        <location evidence="1">Membrane</location>
        <topology evidence="1">Multi-pass membrane protein</topology>
    </subcellularLocation>
</comment>
<dbReference type="RefSeq" id="WP_377860399.1">
    <property type="nucleotide sequence ID" value="NZ_JBHLZU010000027.1"/>
</dbReference>
<evidence type="ECO:0000313" key="8">
    <source>
        <dbReference type="Proteomes" id="UP001589693"/>
    </source>
</evidence>
<keyword evidence="8" id="KW-1185">Reference proteome</keyword>
<proteinExistence type="predicted"/>
<keyword evidence="2 5" id="KW-0812">Transmembrane</keyword>
<feature type="domain" description="Methylamine utilisation protein MauE" evidence="6">
    <location>
        <begin position="5"/>
        <end position="132"/>
    </location>
</feature>
<comment type="caution">
    <text evidence="7">The sequence shown here is derived from an EMBL/GenBank/DDBJ whole genome shotgun (WGS) entry which is preliminary data.</text>
</comment>
<evidence type="ECO:0000313" key="7">
    <source>
        <dbReference type="EMBL" id="MFB9908570.1"/>
    </source>
</evidence>
<sequence length="163" mass="17091">MFPELASAVAAAAAALLVFAGAAHTRGRTPLRSVLRVQALLPRRMWGPVAAVLGPVELLVGTTVLVTLLLAPPVFGVAAAIQGAVYSLFTIYLWILRSRRSSAPCGCFGGDEPVTWFVVTRSAVAALGSFAVTAELPLLARALCLAGGFVLAMIAWLYPMLTR</sequence>
<evidence type="ECO:0000256" key="2">
    <source>
        <dbReference type="ARBA" id="ARBA00022692"/>
    </source>
</evidence>
<reference evidence="7 8" key="1">
    <citation type="submission" date="2024-09" db="EMBL/GenBank/DDBJ databases">
        <authorList>
            <person name="Sun Q."/>
            <person name="Mori K."/>
        </authorList>
    </citation>
    <scope>NUCLEOTIDE SEQUENCE [LARGE SCALE GENOMIC DNA]</scope>
    <source>
        <strain evidence="7 8">TBRC 7907</strain>
    </source>
</reference>
<accession>A0ABV6A5X5</accession>
<feature type="transmembrane region" description="Helical" evidence="5">
    <location>
        <begin position="138"/>
        <end position="158"/>
    </location>
</feature>
<evidence type="ECO:0000256" key="4">
    <source>
        <dbReference type="ARBA" id="ARBA00023136"/>
    </source>
</evidence>
<gene>
    <name evidence="7" type="ORF">ACFFQA_31930</name>
</gene>
<feature type="transmembrane region" description="Helical" evidence="5">
    <location>
        <begin position="114"/>
        <end position="132"/>
    </location>
</feature>
<dbReference type="Pfam" id="PF07291">
    <property type="entry name" value="MauE"/>
    <property type="match status" value="1"/>
</dbReference>
<organism evidence="7 8">
    <name type="scientific">Allokutzneria oryzae</name>
    <dbReference type="NCBI Taxonomy" id="1378989"/>
    <lineage>
        <taxon>Bacteria</taxon>
        <taxon>Bacillati</taxon>
        <taxon>Actinomycetota</taxon>
        <taxon>Actinomycetes</taxon>
        <taxon>Pseudonocardiales</taxon>
        <taxon>Pseudonocardiaceae</taxon>
        <taxon>Allokutzneria</taxon>
    </lineage>
</organism>
<protein>
    <submittedName>
        <fullName evidence="7">MauE/DoxX family redox-associated membrane protein</fullName>
    </submittedName>
</protein>
<dbReference type="EMBL" id="JBHLZU010000027">
    <property type="protein sequence ID" value="MFB9908570.1"/>
    <property type="molecule type" value="Genomic_DNA"/>
</dbReference>
<keyword evidence="4 5" id="KW-0472">Membrane</keyword>
<evidence type="ECO:0000256" key="3">
    <source>
        <dbReference type="ARBA" id="ARBA00022989"/>
    </source>
</evidence>
<evidence type="ECO:0000256" key="5">
    <source>
        <dbReference type="SAM" id="Phobius"/>
    </source>
</evidence>
<evidence type="ECO:0000256" key="1">
    <source>
        <dbReference type="ARBA" id="ARBA00004141"/>
    </source>
</evidence>
<evidence type="ECO:0000259" key="6">
    <source>
        <dbReference type="Pfam" id="PF07291"/>
    </source>
</evidence>
<keyword evidence="3 5" id="KW-1133">Transmembrane helix</keyword>
<name>A0ABV6A5X5_9PSEU</name>
<dbReference type="Proteomes" id="UP001589693">
    <property type="component" value="Unassembled WGS sequence"/>
</dbReference>
<feature type="transmembrane region" description="Helical" evidence="5">
    <location>
        <begin position="6"/>
        <end position="24"/>
    </location>
</feature>
<feature type="transmembrane region" description="Helical" evidence="5">
    <location>
        <begin position="45"/>
        <end position="68"/>
    </location>
</feature>
<dbReference type="InterPro" id="IPR009908">
    <property type="entry name" value="Methylamine_util_MauE"/>
</dbReference>